<evidence type="ECO:0000256" key="5">
    <source>
        <dbReference type="ARBA" id="ARBA00022927"/>
    </source>
</evidence>
<keyword evidence="6 9" id="KW-0333">Golgi apparatus</keyword>
<accession>T0QVW0</accession>
<dbReference type="InterPro" id="IPR048368">
    <property type="entry name" value="COG6_N"/>
</dbReference>
<protein>
    <recommendedName>
        <fullName evidence="3 9">Conserved oligomeric Golgi complex subunit 6</fullName>
        <shortName evidence="9">COG complex subunit 6</shortName>
    </recommendedName>
    <alternativeName>
        <fullName evidence="8 9">Component of oligomeric Golgi complex 6</fullName>
    </alternativeName>
</protein>
<dbReference type="InterPro" id="IPR048369">
    <property type="entry name" value="COG6_C"/>
</dbReference>
<dbReference type="OrthoDB" id="272987at2759"/>
<evidence type="ECO:0000259" key="10">
    <source>
        <dbReference type="Pfam" id="PF06419"/>
    </source>
</evidence>
<dbReference type="EMBL" id="JH767142">
    <property type="protein sequence ID" value="EQC38175.1"/>
    <property type="molecule type" value="Genomic_DNA"/>
</dbReference>
<proteinExistence type="inferred from homology"/>
<evidence type="ECO:0000313" key="12">
    <source>
        <dbReference type="EMBL" id="EQC38175.1"/>
    </source>
</evidence>
<dbReference type="GO" id="GO:0017119">
    <property type="term" value="C:Golgi transport complex"/>
    <property type="evidence" value="ECO:0007669"/>
    <property type="project" value="UniProtKB-UniRule"/>
</dbReference>
<dbReference type="GO" id="GO:0015031">
    <property type="term" value="P:protein transport"/>
    <property type="evidence" value="ECO:0007669"/>
    <property type="project" value="UniProtKB-KW"/>
</dbReference>
<evidence type="ECO:0000256" key="8">
    <source>
        <dbReference type="ARBA" id="ARBA00031348"/>
    </source>
</evidence>
<evidence type="ECO:0000259" key="11">
    <source>
        <dbReference type="Pfam" id="PF20653"/>
    </source>
</evidence>
<feature type="domain" description="Conserved Oligomeric Golgi complex subunit 6 C-terminal" evidence="11">
    <location>
        <begin position="185"/>
        <end position="624"/>
    </location>
</feature>
<feature type="domain" description="Conserved oligomeric complex COG6 N-terminal" evidence="10">
    <location>
        <begin position="40"/>
        <end position="144"/>
    </location>
</feature>
<dbReference type="GO" id="GO:0000139">
    <property type="term" value="C:Golgi membrane"/>
    <property type="evidence" value="ECO:0007669"/>
    <property type="project" value="UniProtKB-SubCell"/>
</dbReference>
<organism evidence="12 13">
    <name type="scientific">Saprolegnia diclina (strain VS20)</name>
    <dbReference type="NCBI Taxonomy" id="1156394"/>
    <lineage>
        <taxon>Eukaryota</taxon>
        <taxon>Sar</taxon>
        <taxon>Stramenopiles</taxon>
        <taxon>Oomycota</taxon>
        <taxon>Saprolegniomycetes</taxon>
        <taxon>Saprolegniales</taxon>
        <taxon>Saprolegniaceae</taxon>
        <taxon>Saprolegnia</taxon>
    </lineage>
</organism>
<evidence type="ECO:0000256" key="9">
    <source>
        <dbReference type="RuleBase" id="RU365075"/>
    </source>
</evidence>
<dbReference type="OMA" id="HSCLDFF"/>
<dbReference type="Pfam" id="PF06419">
    <property type="entry name" value="COG6_N"/>
    <property type="match status" value="1"/>
</dbReference>
<dbReference type="RefSeq" id="XP_008608502.1">
    <property type="nucleotide sequence ID" value="XM_008610280.1"/>
</dbReference>
<evidence type="ECO:0000256" key="4">
    <source>
        <dbReference type="ARBA" id="ARBA00022448"/>
    </source>
</evidence>
<evidence type="ECO:0000313" key="13">
    <source>
        <dbReference type="Proteomes" id="UP000030762"/>
    </source>
</evidence>
<evidence type="ECO:0000256" key="7">
    <source>
        <dbReference type="ARBA" id="ARBA00023136"/>
    </source>
</evidence>
<keyword evidence="13" id="KW-1185">Reference proteome</keyword>
<dbReference type="InterPro" id="IPR010490">
    <property type="entry name" value="COG6"/>
</dbReference>
<evidence type="ECO:0000256" key="2">
    <source>
        <dbReference type="ARBA" id="ARBA00011023"/>
    </source>
</evidence>
<comment type="similarity">
    <text evidence="2 9">Belongs to the COG6 family.</text>
</comment>
<dbReference type="Proteomes" id="UP000030762">
    <property type="component" value="Unassembled WGS sequence"/>
</dbReference>
<dbReference type="PANTHER" id="PTHR21506:SF0">
    <property type="entry name" value="CONSERVED OLIGOMERIC GOLGI COMPLEX SUBUNIT 6"/>
    <property type="match status" value="1"/>
</dbReference>
<gene>
    <name evidence="12" type="ORF">SDRG_04604</name>
</gene>
<evidence type="ECO:0000256" key="3">
    <source>
        <dbReference type="ARBA" id="ARBA00020973"/>
    </source>
</evidence>
<evidence type="ECO:0000256" key="6">
    <source>
        <dbReference type="ARBA" id="ARBA00023034"/>
    </source>
</evidence>
<dbReference type="InParanoid" id="T0QVW0"/>
<keyword evidence="7 9" id="KW-0472">Membrane</keyword>
<dbReference type="Pfam" id="PF20653">
    <property type="entry name" value="COG6_C"/>
    <property type="match status" value="1"/>
</dbReference>
<dbReference type="AlphaFoldDB" id="T0QVW0"/>
<dbReference type="SMART" id="SM01087">
    <property type="entry name" value="COG6"/>
    <property type="match status" value="1"/>
</dbReference>
<dbReference type="GO" id="GO:0006891">
    <property type="term" value="P:intra-Golgi vesicle-mediated transport"/>
    <property type="evidence" value="ECO:0007669"/>
    <property type="project" value="UniProtKB-UniRule"/>
</dbReference>
<dbReference type="VEuPathDB" id="FungiDB:SDRG_04604"/>
<dbReference type="PANTHER" id="PTHR21506">
    <property type="entry name" value="COMPONENT OF OLIGOMERIC GOLGI COMPLEX 6"/>
    <property type="match status" value="1"/>
</dbReference>
<keyword evidence="5 9" id="KW-0653">Protein transport</keyword>
<keyword evidence="4 9" id="KW-0813">Transport</keyword>
<name>T0QVW0_SAPDV</name>
<dbReference type="GeneID" id="19945331"/>
<reference evidence="12 13" key="1">
    <citation type="submission" date="2012-04" db="EMBL/GenBank/DDBJ databases">
        <title>The Genome Sequence of Saprolegnia declina VS20.</title>
        <authorList>
            <consortium name="The Broad Institute Genome Sequencing Platform"/>
            <person name="Russ C."/>
            <person name="Nusbaum C."/>
            <person name="Tyler B."/>
            <person name="van West P."/>
            <person name="Dieguez-Uribeondo J."/>
            <person name="de Bruijn I."/>
            <person name="Tripathy S."/>
            <person name="Jiang R."/>
            <person name="Young S.K."/>
            <person name="Zeng Q."/>
            <person name="Gargeya S."/>
            <person name="Fitzgerald M."/>
            <person name="Haas B."/>
            <person name="Abouelleil A."/>
            <person name="Alvarado L."/>
            <person name="Arachchi H.M."/>
            <person name="Berlin A."/>
            <person name="Chapman S.B."/>
            <person name="Goldberg J."/>
            <person name="Griggs A."/>
            <person name="Gujja S."/>
            <person name="Hansen M."/>
            <person name="Howarth C."/>
            <person name="Imamovic A."/>
            <person name="Larimer J."/>
            <person name="McCowen C."/>
            <person name="Montmayeur A."/>
            <person name="Murphy C."/>
            <person name="Neiman D."/>
            <person name="Pearson M."/>
            <person name="Priest M."/>
            <person name="Roberts A."/>
            <person name="Saif S."/>
            <person name="Shea T."/>
            <person name="Sisk P."/>
            <person name="Sykes S."/>
            <person name="Wortman J."/>
            <person name="Nusbaum C."/>
            <person name="Birren B."/>
        </authorList>
    </citation>
    <scope>NUCLEOTIDE SEQUENCE [LARGE SCALE GENOMIC DNA]</scope>
    <source>
        <strain evidence="12 13">VS20</strain>
    </source>
</reference>
<comment type="subunit">
    <text evidence="9">Component of the conserved oligomeric Golgi complex.</text>
</comment>
<sequence>MSVALQHRVKKLLASQAEMASAKSLLGSLPPLVAIDVGGTTAGVRTALKSSLDNASLRVAEGLLSEMDVVLASISALQQKAEAMDVTCQHVAAYLDTTERTSNAFVAQAAALTGEQRALQAEMDETKQFLSQHQVDPVDVALLEAPALDGNDDAMTVFFDVLSRVGGIKSNCKRLVEANPGPTSLELLDRVGQHQDAAYDKLYQWTLQHCGGAETEPSRLLHHAMRHLVARPAFYAHCKEALVAARRGAILRRFIIALTRGGPNGIPRPIEIHSHDPVRYAGDMLAWVHAAIASEHEYFKVLLDGAEAGETQRLVGQAFEGIARPLEVRLQQTLTGQTACPVVYQVVHLLGFYCVTMAKLVPQDAELSTVLVESLARARTSFEKQWQHQVDVFQAVMQEDRADFTLVAAHATLDTTHKLAHLLDIYQSALLPFGAQAADVAPVIECFVVALAASSKQRHADPSDALVFQLNQLGCVHATLSRYEALAGAWVAELSRDIGASIDALATAQASVVLQRCGVATLLERMAAVHEVYLVDAGSAMPGLDVDSVRIVVHNFCSLLMALELPAIERISQPDVRDEAYTRAARRLCDAYGAIHAFVFAPVMGYAQPSTIVVHTPKEIETILDLAS</sequence>
<comment type="function">
    <text evidence="9">Required for normal Golgi function.</text>
</comment>
<comment type="subcellular location">
    <subcellularLocation>
        <location evidence="1 9">Golgi apparatus membrane</location>
        <topology evidence="1 9">Peripheral membrane protein</topology>
    </subcellularLocation>
</comment>
<evidence type="ECO:0000256" key="1">
    <source>
        <dbReference type="ARBA" id="ARBA00004395"/>
    </source>
</evidence>
<dbReference type="STRING" id="1156394.T0QVW0"/>
<dbReference type="eggNOG" id="KOG3758">
    <property type="taxonomic scope" value="Eukaryota"/>
</dbReference>